<organism evidence="3 4">
    <name type="scientific">Thalassomonas actiniarum</name>
    <dbReference type="NCBI Taxonomy" id="485447"/>
    <lineage>
        <taxon>Bacteria</taxon>
        <taxon>Pseudomonadati</taxon>
        <taxon>Pseudomonadota</taxon>
        <taxon>Gammaproteobacteria</taxon>
        <taxon>Alteromonadales</taxon>
        <taxon>Colwelliaceae</taxon>
        <taxon>Thalassomonas</taxon>
    </lineage>
</organism>
<evidence type="ECO:0000259" key="2">
    <source>
        <dbReference type="Pfam" id="PF07589"/>
    </source>
</evidence>
<gene>
    <name evidence="3" type="ORF">SG35_007545</name>
</gene>
<sequence>MKTTIKVKLKPLAKACFLPGLLGAMLTMPGQAGASLIERSIVVDSGENVSAYYDDVLDITWLKDANYAQTSGYNLGGKMTWSQAKSWTKDLTLGGYADWRLPQVQAINPGGLNYIVAFDGSSDYGYNSISVMHEMAYMFTVNLGLASAFNTDSTKNDDWVSYITGDEVNTSILGNEIEIDNLKSYKYWYGQDRSWTSGGSGGWAFNANNGYQFTEGKDAYNYAWVVHDGDIGEPVISEVPEPGSLALFGLAIFSLRVRNYVATSF</sequence>
<dbReference type="RefSeq" id="WP_044830659.1">
    <property type="nucleotide sequence ID" value="NZ_CP059735.1"/>
</dbReference>
<keyword evidence="1" id="KW-0732">Signal</keyword>
<feature type="signal peptide" evidence="1">
    <location>
        <begin position="1"/>
        <end position="34"/>
    </location>
</feature>
<dbReference type="KEGG" id="tact:SG35_007545"/>
<dbReference type="Proteomes" id="UP000032568">
    <property type="component" value="Chromosome"/>
</dbReference>
<dbReference type="NCBIfam" id="TIGR02595">
    <property type="entry name" value="PEP_CTERM"/>
    <property type="match status" value="1"/>
</dbReference>
<keyword evidence="4" id="KW-1185">Reference proteome</keyword>
<reference evidence="3 4" key="1">
    <citation type="journal article" date="2015" name="Genome Announc.">
        <title>Draft Genome Sequences of Marine Isolates of Thalassomonas viridans and Thalassomonas actiniarum.</title>
        <authorList>
            <person name="Olonade I."/>
            <person name="van Zyl L.J."/>
            <person name="Trindade M."/>
        </authorList>
    </citation>
    <scope>NUCLEOTIDE SEQUENCE [LARGE SCALE GENOMIC DNA]</scope>
    <source>
        <strain evidence="3 4">A5K-106</strain>
    </source>
</reference>
<dbReference type="AlphaFoldDB" id="A0AAF0C5R2"/>
<dbReference type="EMBL" id="CP059735">
    <property type="protein sequence ID" value="WDE01798.1"/>
    <property type="molecule type" value="Genomic_DNA"/>
</dbReference>
<evidence type="ECO:0000256" key="1">
    <source>
        <dbReference type="SAM" id="SignalP"/>
    </source>
</evidence>
<feature type="chain" id="PRO_5042001730" evidence="1">
    <location>
        <begin position="35"/>
        <end position="265"/>
    </location>
</feature>
<name>A0AAF0C5R2_9GAMM</name>
<feature type="domain" description="Ice-binding protein C-terminal" evidence="2">
    <location>
        <begin position="239"/>
        <end position="256"/>
    </location>
</feature>
<dbReference type="InterPro" id="IPR013424">
    <property type="entry name" value="Ice-binding_C"/>
</dbReference>
<accession>A0AAF0C5R2</accession>
<evidence type="ECO:0000313" key="4">
    <source>
        <dbReference type="Proteomes" id="UP000032568"/>
    </source>
</evidence>
<reference evidence="3 4" key="2">
    <citation type="journal article" date="2022" name="Mar. Drugs">
        <title>Bioassay-Guided Fractionation Leads to the Detection of Cholic Acid Generated by the Rare Thalassomonas sp.</title>
        <authorList>
            <person name="Pheiffer F."/>
            <person name="Schneider Y.K."/>
            <person name="Hansen E.H."/>
            <person name="Andersen J.H."/>
            <person name="Isaksson J."/>
            <person name="Busche T."/>
            <person name="R C."/>
            <person name="Kalinowski J."/>
            <person name="Zyl L.V."/>
            <person name="Trindade M."/>
        </authorList>
    </citation>
    <scope>NUCLEOTIDE SEQUENCE [LARGE SCALE GENOMIC DNA]</scope>
    <source>
        <strain evidence="3 4">A5K-106</strain>
    </source>
</reference>
<evidence type="ECO:0000313" key="3">
    <source>
        <dbReference type="EMBL" id="WDE01798.1"/>
    </source>
</evidence>
<protein>
    <submittedName>
        <fullName evidence="3">DUF1566 domain-containing protein</fullName>
    </submittedName>
</protein>
<dbReference type="Pfam" id="PF07589">
    <property type="entry name" value="PEP-CTERM"/>
    <property type="match status" value="1"/>
</dbReference>
<proteinExistence type="predicted"/>